<comment type="caution">
    <text evidence="3">The sequence shown here is derived from an EMBL/GenBank/DDBJ whole genome shotgun (WGS) entry which is preliminary data.</text>
</comment>
<sequence>MLLPRQNTNPPSNNNNNNDPIVLDDGDRFDNFWFTRTGFIIKFTIFGVLMLLFLLWFVGGYYHAQRRVKKGLAPLPYHRWLLPRHQRARFEPYLREDYTIYRPNPQYHGHNMQAYPEPLPLYNNDVPPTYQPPVGSTKVAPEQHYGPPPSSYSPPPGPPPLSGQTTGVVDEPSQPAQAHQTAGSTPWRL</sequence>
<feature type="compositionally biased region" description="Low complexity" evidence="1">
    <location>
        <begin position="7"/>
        <end position="20"/>
    </location>
</feature>
<gene>
    <name evidence="3" type="ORF">IWX46DRAFT_104215</name>
</gene>
<feature type="region of interest" description="Disordered" evidence="1">
    <location>
        <begin position="1"/>
        <end position="21"/>
    </location>
</feature>
<accession>A0ABR1MC46</accession>
<evidence type="ECO:0000256" key="1">
    <source>
        <dbReference type="SAM" id="MobiDB-lite"/>
    </source>
</evidence>
<keyword evidence="2" id="KW-1133">Transmembrane helix</keyword>
<feature type="compositionally biased region" description="Polar residues" evidence="1">
    <location>
        <begin position="174"/>
        <end position="189"/>
    </location>
</feature>
<dbReference type="Pfam" id="PF12273">
    <property type="entry name" value="RCR"/>
    <property type="match status" value="1"/>
</dbReference>
<dbReference type="InterPro" id="IPR020999">
    <property type="entry name" value="Chitin_synth_reg_RCR"/>
</dbReference>
<organism evidence="3 4">
    <name type="scientific">Phyllosticta citricarpa</name>
    <dbReference type="NCBI Taxonomy" id="55181"/>
    <lineage>
        <taxon>Eukaryota</taxon>
        <taxon>Fungi</taxon>
        <taxon>Dikarya</taxon>
        <taxon>Ascomycota</taxon>
        <taxon>Pezizomycotina</taxon>
        <taxon>Dothideomycetes</taxon>
        <taxon>Dothideomycetes incertae sedis</taxon>
        <taxon>Botryosphaeriales</taxon>
        <taxon>Phyllostictaceae</taxon>
        <taxon>Phyllosticta</taxon>
    </lineage>
</organism>
<keyword evidence="2" id="KW-0812">Transmembrane</keyword>
<protein>
    <submittedName>
        <fullName evidence="3">Uncharacterized protein</fullName>
    </submittedName>
</protein>
<evidence type="ECO:0000256" key="2">
    <source>
        <dbReference type="SAM" id="Phobius"/>
    </source>
</evidence>
<feature type="transmembrane region" description="Helical" evidence="2">
    <location>
        <begin position="39"/>
        <end position="62"/>
    </location>
</feature>
<keyword evidence="2" id="KW-0472">Membrane</keyword>
<keyword evidence="4" id="KW-1185">Reference proteome</keyword>
<evidence type="ECO:0000313" key="3">
    <source>
        <dbReference type="EMBL" id="KAK7545587.1"/>
    </source>
</evidence>
<dbReference type="EMBL" id="JBBPDW010000017">
    <property type="protein sequence ID" value="KAK7545587.1"/>
    <property type="molecule type" value="Genomic_DNA"/>
</dbReference>
<evidence type="ECO:0000313" key="4">
    <source>
        <dbReference type="Proteomes" id="UP001365128"/>
    </source>
</evidence>
<dbReference type="Proteomes" id="UP001365128">
    <property type="component" value="Unassembled WGS sequence"/>
</dbReference>
<proteinExistence type="predicted"/>
<name>A0ABR1MC46_9PEZI</name>
<feature type="compositionally biased region" description="Pro residues" evidence="1">
    <location>
        <begin position="146"/>
        <end position="161"/>
    </location>
</feature>
<reference evidence="3 4" key="1">
    <citation type="submission" date="2024-04" db="EMBL/GenBank/DDBJ databases">
        <title>Phyllosticta paracitricarpa is synonymous to the EU quarantine fungus P. citricarpa based on phylogenomic analyses.</title>
        <authorList>
            <consortium name="Lawrence Berkeley National Laboratory"/>
            <person name="Van Ingen-Buijs V.A."/>
            <person name="Van Westerhoven A.C."/>
            <person name="Haridas S."/>
            <person name="Skiadas P."/>
            <person name="Martin F."/>
            <person name="Groenewald J.Z."/>
            <person name="Crous P.W."/>
            <person name="Seidl M.F."/>
        </authorList>
    </citation>
    <scope>NUCLEOTIDE SEQUENCE [LARGE SCALE GENOMIC DNA]</scope>
    <source>
        <strain evidence="3 4">CBS 122670</strain>
    </source>
</reference>
<feature type="region of interest" description="Disordered" evidence="1">
    <location>
        <begin position="126"/>
        <end position="189"/>
    </location>
</feature>